<gene>
    <name evidence="1" type="ORF">QE440_001302</name>
</gene>
<accession>A0AAJ2EWN2</accession>
<sequence length="65" mass="7279">MTRHDLVPAGFRRRRDTQAQGPWLDLAASSADHLVLVDPYGQRYRIPVADISAALIEAPARPSRR</sequence>
<reference evidence="1" key="1">
    <citation type="submission" date="2023-08" db="EMBL/GenBank/DDBJ databases">
        <title>Functional and genomic diversity of the sorghum phyllosphere microbiome.</title>
        <authorList>
            <person name="Shade A."/>
        </authorList>
    </citation>
    <scope>NUCLEOTIDE SEQUENCE</scope>
    <source>
        <strain evidence="1">SORGH_AS_0201</strain>
    </source>
</reference>
<name>A0AAJ2EWN2_9PSED</name>
<evidence type="ECO:0000313" key="1">
    <source>
        <dbReference type="EMBL" id="MDR6233561.1"/>
    </source>
</evidence>
<dbReference type="EMBL" id="JAVJAF010000001">
    <property type="protein sequence ID" value="MDR6233561.1"/>
    <property type="molecule type" value="Genomic_DNA"/>
</dbReference>
<dbReference type="AlphaFoldDB" id="A0AAJ2EWN2"/>
<dbReference type="RefSeq" id="WP_309756593.1">
    <property type="nucleotide sequence ID" value="NZ_JAVJAF010000001.1"/>
</dbReference>
<organism evidence="1 2">
    <name type="scientific">Pseudomonas oryzihabitans</name>
    <dbReference type="NCBI Taxonomy" id="47885"/>
    <lineage>
        <taxon>Bacteria</taxon>
        <taxon>Pseudomonadati</taxon>
        <taxon>Pseudomonadota</taxon>
        <taxon>Gammaproteobacteria</taxon>
        <taxon>Pseudomonadales</taxon>
        <taxon>Pseudomonadaceae</taxon>
        <taxon>Pseudomonas</taxon>
    </lineage>
</organism>
<evidence type="ECO:0000313" key="2">
    <source>
        <dbReference type="Proteomes" id="UP001268036"/>
    </source>
</evidence>
<protein>
    <submittedName>
        <fullName evidence="1">Uncharacterized protein</fullName>
    </submittedName>
</protein>
<comment type="caution">
    <text evidence="1">The sequence shown here is derived from an EMBL/GenBank/DDBJ whole genome shotgun (WGS) entry which is preliminary data.</text>
</comment>
<proteinExistence type="predicted"/>
<dbReference type="Proteomes" id="UP001268036">
    <property type="component" value="Unassembled WGS sequence"/>
</dbReference>